<reference evidence="1" key="1">
    <citation type="submission" date="2019-03" db="EMBL/GenBank/DDBJ databases">
        <authorList>
            <person name="Mank J."/>
            <person name="Almeida P."/>
        </authorList>
    </citation>
    <scope>NUCLEOTIDE SEQUENCE</scope>
    <source>
        <strain evidence="1">78183</strain>
    </source>
</reference>
<organism evidence="1">
    <name type="scientific">Salix viminalis</name>
    <name type="common">Common osier</name>
    <name type="synonym">Basket willow</name>
    <dbReference type="NCBI Taxonomy" id="40686"/>
    <lineage>
        <taxon>Eukaryota</taxon>
        <taxon>Viridiplantae</taxon>
        <taxon>Streptophyta</taxon>
        <taxon>Embryophyta</taxon>
        <taxon>Tracheophyta</taxon>
        <taxon>Spermatophyta</taxon>
        <taxon>Magnoliopsida</taxon>
        <taxon>eudicotyledons</taxon>
        <taxon>Gunneridae</taxon>
        <taxon>Pentapetalae</taxon>
        <taxon>rosids</taxon>
        <taxon>fabids</taxon>
        <taxon>Malpighiales</taxon>
        <taxon>Salicaceae</taxon>
        <taxon>Saliceae</taxon>
        <taxon>Salix</taxon>
    </lineage>
</organism>
<dbReference type="AlphaFoldDB" id="A0A6N2LWS1"/>
<protein>
    <submittedName>
        <fullName evidence="1">Uncharacterized protein</fullName>
    </submittedName>
</protein>
<accession>A0A6N2LWS1</accession>
<name>A0A6N2LWS1_SALVM</name>
<sequence length="133" mass="15069">MTATDFAHTSSAMKSYGGKSIFRAVKFAYTNEISTSKIMEDVFDMDHLKAVSGGKGVDFDTSKYAERIKEDEKRMPSFRRRKVPSLMGIVSETVTTVENTQVIDSGKKETKSKPNDPLQFEVVQHIVRTFHQR</sequence>
<proteinExistence type="predicted"/>
<gene>
    <name evidence="1" type="ORF">SVIM_LOCUS278040</name>
</gene>
<evidence type="ECO:0000313" key="1">
    <source>
        <dbReference type="EMBL" id="VFU44872.1"/>
    </source>
</evidence>
<dbReference type="EMBL" id="CAADRP010001608">
    <property type="protein sequence ID" value="VFU44872.1"/>
    <property type="molecule type" value="Genomic_DNA"/>
</dbReference>